<dbReference type="InterPro" id="IPR005467">
    <property type="entry name" value="His_kinase_dom"/>
</dbReference>
<organism evidence="8 9">
    <name type="scientific">Parabacteroides chinchillae</name>
    <dbReference type="NCBI Taxonomy" id="871327"/>
    <lineage>
        <taxon>Bacteria</taxon>
        <taxon>Pseudomonadati</taxon>
        <taxon>Bacteroidota</taxon>
        <taxon>Bacteroidia</taxon>
        <taxon>Bacteroidales</taxon>
        <taxon>Tannerellaceae</taxon>
        <taxon>Parabacteroides</taxon>
    </lineage>
</organism>
<dbReference type="InterPro" id="IPR003661">
    <property type="entry name" value="HisK_dim/P_dom"/>
</dbReference>
<dbReference type="Pfam" id="PF02518">
    <property type="entry name" value="HATPase_c"/>
    <property type="match status" value="1"/>
</dbReference>
<keyword evidence="6" id="KW-0902">Two-component regulatory system</keyword>
<name>A0A8G2F9A2_9BACT</name>
<keyword evidence="4" id="KW-0808">Transferase</keyword>
<dbReference type="SUPFAM" id="SSF47384">
    <property type="entry name" value="Homodimeric domain of signal transducing histidine kinase"/>
    <property type="match status" value="1"/>
</dbReference>
<evidence type="ECO:0000313" key="8">
    <source>
        <dbReference type="EMBL" id="SEF41953.1"/>
    </source>
</evidence>
<dbReference type="FunFam" id="3.30.565.10:FF:000006">
    <property type="entry name" value="Sensor histidine kinase WalK"/>
    <property type="match status" value="1"/>
</dbReference>
<dbReference type="Gene3D" id="1.10.287.130">
    <property type="match status" value="1"/>
</dbReference>
<dbReference type="InterPro" id="IPR050736">
    <property type="entry name" value="Sensor_HK_Regulatory"/>
</dbReference>
<evidence type="ECO:0000256" key="3">
    <source>
        <dbReference type="ARBA" id="ARBA00022553"/>
    </source>
</evidence>
<dbReference type="SMART" id="SM00388">
    <property type="entry name" value="HisKA"/>
    <property type="match status" value="1"/>
</dbReference>
<dbReference type="SUPFAM" id="SSF55874">
    <property type="entry name" value="ATPase domain of HSP90 chaperone/DNA topoisomerase II/histidine kinase"/>
    <property type="match status" value="1"/>
</dbReference>
<evidence type="ECO:0000256" key="2">
    <source>
        <dbReference type="ARBA" id="ARBA00012438"/>
    </source>
</evidence>
<dbReference type="InterPro" id="IPR036890">
    <property type="entry name" value="HATPase_C_sf"/>
</dbReference>
<dbReference type="CDD" id="cd00082">
    <property type="entry name" value="HisKA"/>
    <property type="match status" value="1"/>
</dbReference>
<dbReference type="InterPro" id="IPR036097">
    <property type="entry name" value="HisK_dim/P_sf"/>
</dbReference>
<evidence type="ECO:0000256" key="6">
    <source>
        <dbReference type="ARBA" id="ARBA00023012"/>
    </source>
</evidence>
<dbReference type="GO" id="GO:0000155">
    <property type="term" value="F:phosphorelay sensor kinase activity"/>
    <property type="evidence" value="ECO:0007669"/>
    <property type="project" value="InterPro"/>
</dbReference>
<dbReference type="PRINTS" id="PR00344">
    <property type="entry name" value="BCTRLSENSOR"/>
</dbReference>
<dbReference type="PROSITE" id="PS50109">
    <property type="entry name" value="HIS_KIN"/>
    <property type="match status" value="1"/>
</dbReference>
<proteinExistence type="predicted"/>
<dbReference type="EC" id="2.7.13.3" evidence="2"/>
<comment type="caution">
    <text evidence="8">The sequence shown here is derived from an EMBL/GenBank/DDBJ whole genome shotgun (WGS) entry which is preliminary data.</text>
</comment>
<dbReference type="EMBL" id="FNVS01000001">
    <property type="protein sequence ID" value="SEF41953.1"/>
    <property type="molecule type" value="Genomic_DNA"/>
</dbReference>
<dbReference type="PANTHER" id="PTHR43711:SF31">
    <property type="entry name" value="HISTIDINE KINASE"/>
    <property type="match status" value="1"/>
</dbReference>
<sequence>MAKPNKANNKPTDKVSENQTLMEQALQNSRATLYSFDFNKFKTCDKVHCNQCIQLYGSKNHLLQKNQYICKSLSSLQQAEDQAKLLHLINKIREEKLEKFTTNFELKNDNSKYCNYEITGKTKKFDNDGKPCLIVGCIIDNQEYIEHEEVLQKAKEKAEISSQLKSVFLANMTHDIRTPLHAIVGFAELLSDEIDLNLRHEYINIIKTNNELLVKLINDILDISKIESDLLTFDYVNVPLQPLMKDIYMTIQLKMKKEIEFVLDPCSDQTLYIDKSRLSQVLINLLTNAIKYTTTGNIHFGYKCEDGFIRFYVSDTGCGIPEEEIKNIFSRFTQIGMNKKDGVGLGLAICKGLVTKMGGTISVCSKEGAGSTFTFTIPHTVTEKGMASI</sequence>
<dbReference type="CDD" id="cd16922">
    <property type="entry name" value="HATPase_EvgS-ArcB-TorS-like"/>
    <property type="match status" value="1"/>
</dbReference>
<feature type="domain" description="Histidine kinase" evidence="7">
    <location>
        <begin position="171"/>
        <end position="381"/>
    </location>
</feature>
<accession>A0A8G2F9A2</accession>
<comment type="catalytic activity">
    <reaction evidence="1">
        <text>ATP + protein L-histidine = ADP + protein N-phospho-L-histidine.</text>
        <dbReference type="EC" id="2.7.13.3"/>
    </reaction>
</comment>
<reference evidence="8 9" key="1">
    <citation type="submission" date="2016-10" db="EMBL/GenBank/DDBJ databases">
        <authorList>
            <person name="Varghese N."/>
            <person name="Submissions S."/>
        </authorList>
    </citation>
    <scope>NUCLEOTIDE SEQUENCE [LARGE SCALE GENOMIC DNA]</scope>
    <source>
        <strain evidence="8 9">DSM 29073</strain>
    </source>
</reference>
<protein>
    <recommendedName>
        <fullName evidence="2">histidine kinase</fullName>
        <ecNumber evidence="2">2.7.13.3</ecNumber>
    </recommendedName>
</protein>
<dbReference type="PANTHER" id="PTHR43711">
    <property type="entry name" value="TWO-COMPONENT HISTIDINE KINASE"/>
    <property type="match status" value="1"/>
</dbReference>
<dbReference type="InterPro" id="IPR004358">
    <property type="entry name" value="Sig_transdc_His_kin-like_C"/>
</dbReference>
<evidence type="ECO:0000256" key="4">
    <source>
        <dbReference type="ARBA" id="ARBA00022679"/>
    </source>
</evidence>
<gene>
    <name evidence="8" type="ORF">SAMN05444001_101108</name>
</gene>
<evidence type="ECO:0000256" key="5">
    <source>
        <dbReference type="ARBA" id="ARBA00022777"/>
    </source>
</evidence>
<dbReference type="Proteomes" id="UP000236725">
    <property type="component" value="Unassembled WGS sequence"/>
</dbReference>
<keyword evidence="9" id="KW-1185">Reference proteome</keyword>
<evidence type="ECO:0000313" key="9">
    <source>
        <dbReference type="Proteomes" id="UP000236725"/>
    </source>
</evidence>
<dbReference type="RefSeq" id="WP_103982095.1">
    <property type="nucleotide sequence ID" value="NZ_FNVS01000001.1"/>
</dbReference>
<keyword evidence="5 8" id="KW-0418">Kinase</keyword>
<dbReference type="Pfam" id="PF00512">
    <property type="entry name" value="HisKA"/>
    <property type="match status" value="1"/>
</dbReference>
<dbReference type="SMART" id="SM00387">
    <property type="entry name" value="HATPase_c"/>
    <property type="match status" value="1"/>
</dbReference>
<keyword evidence="3" id="KW-0597">Phosphoprotein</keyword>
<dbReference type="Gene3D" id="3.30.565.10">
    <property type="entry name" value="Histidine kinase-like ATPase, C-terminal domain"/>
    <property type="match status" value="1"/>
</dbReference>
<dbReference type="InterPro" id="IPR003594">
    <property type="entry name" value="HATPase_dom"/>
</dbReference>
<evidence type="ECO:0000256" key="1">
    <source>
        <dbReference type="ARBA" id="ARBA00000085"/>
    </source>
</evidence>
<dbReference type="AlphaFoldDB" id="A0A8G2F9A2"/>
<evidence type="ECO:0000259" key="7">
    <source>
        <dbReference type="PROSITE" id="PS50109"/>
    </source>
</evidence>